<organism evidence="2 3">
    <name type="scientific">Striga hermonthica</name>
    <name type="common">Purple witchweed</name>
    <name type="synonym">Buchnera hermonthica</name>
    <dbReference type="NCBI Taxonomy" id="68872"/>
    <lineage>
        <taxon>Eukaryota</taxon>
        <taxon>Viridiplantae</taxon>
        <taxon>Streptophyta</taxon>
        <taxon>Embryophyta</taxon>
        <taxon>Tracheophyta</taxon>
        <taxon>Spermatophyta</taxon>
        <taxon>Magnoliopsida</taxon>
        <taxon>eudicotyledons</taxon>
        <taxon>Gunneridae</taxon>
        <taxon>Pentapetalae</taxon>
        <taxon>asterids</taxon>
        <taxon>lamiids</taxon>
        <taxon>Lamiales</taxon>
        <taxon>Orobanchaceae</taxon>
        <taxon>Buchnereae</taxon>
        <taxon>Striga</taxon>
    </lineage>
</organism>
<comment type="caution">
    <text evidence="2">The sequence shown here is derived from an EMBL/GenBank/DDBJ whole genome shotgun (WGS) entry which is preliminary data.</text>
</comment>
<evidence type="ECO:0000313" key="2">
    <source>
        <dbReference type="EMBL" id="CAA0829128.1"/>
    </source>
</evidence>
<feature type="compositionally biased region" description="Basic and acidic residues" evidence="1">
    <location>
        <begin position="87"/>
        <end position="103"/>
    </location>
</feature>
<evidence type="ECO:0000256" key="1">
    <source>
        <dbReference type="SAM" id="MobiDB-lite"/>
    </source>
</evidence>
<feature type="region of interest" description="Disordered" evidence="1">
    <location>
        <begin position="161"/>
        <end position="190"/>
    </location>
</feature>
<keyword evidence="3" id="KW-1185">Reference proteome</keyword>
<reference evidence="2" key="1">
    <citation type="submission" date="2019-12" db="EMBL/GenBank/DDBJ databases">
        <authorList>
            <person name="Scholes J."/>
        </authorList>
    </citation>
    <scope>NUCLEOTIDE SEQUENCE</scope>
</reference>
<sequence length="257" mass="27451">MLQKQLLKQENSDGVKVSDSMNNQPRLPILAEKPEKQAGNDSGQGLETSDKVESVDSPSPLATIPRSVAVQKLDNSTPSTSGAICESEDHSVHTQEATPHKPEIEIEHEELTYYLKCSPNPAETNPCKVKALSTDSVSAVTLDSSKPENALVHVEIVEDAGLTKTNDEGNKGSDSTNNQPRLPISSGKAHEQSSSYCGLCLEPKANSKVETLESDSAPPTISSVTTHEEDKAAPSVLGANSEPEIILKTQEETDAKL</sequence>
<gene>
    <name evidence="2" type="ORF">SHERM_24716</name>
</gene>
<dbReference type="EMBL" id="CACSLK010027773">
    <property type="protein sequence ID" value="CAA0829128.1"/>
    <property type="molecule type" value="Genomic_DNA"/>
</dbReference>
<name>A0A9N7NFP0_STRHE</name>
<evidence type="ECO:0000313" key="3">
    <source>
        <dbReference type="Proteomes" id="UP001153555"/>
    </source>
</evidence>
<protein>
    <submittedName>
        <fullName evidence="2">Uncharacterized protein</fullName>
    </submittedName>
</protein>
<feature type="region of interest" description="Disordered" evidence="1">
    <location>
        <begin position="210"/>
        <end position="257"/>
    </location>
</feature>
<dbReference type="Proteomes" id="UP001153555">
    <property type="component" value="Unassembled WGS sequence"/>
</dbReference>
<feature type="region of interest" description="Disordered" evidence="1">
    <location>
        <begin position="1"/>
        <end position="103"/>
    </location>
</feature>
<proteinExistence type="predicted"/>
<dbReference type="AlphaFoldDB" id="A0A9N7NFP0"/>
<accession>A0A9N7NFP0</accession>
<feature type="compositionally biased region" description="Polar residues" evidence="1">
    <location>
        <begin position="73"/>
        <end position="82"/>
    </location>
</feature>